<dbReference type="Proteomes" id="UP001595696">
    <property type="component" value="Unassembled WGS sequence"/>
</dbReference>
<keyword evidence="2" id="KW-1185">Reference proteome</keyword>
<dbReference type="RefSeq" id="WP_378617097.1">
    <property type="nucleotide sequence ID" value="NZ_JBHSAX010000033.1"/>
</dbReference>
<evidence type="ECO:0000313" key="2">
    <source>
        <dbReference type="Proteomes" id="UP001595696"/>
    </source>
</evidence>
<proteinExistence type="predicted"/>
<reference evidence="2" key="1">
    <citation type="journal article" date="2019" name="Int. J. Syst. Evol. Microbiol.">
        <title>The Global Catalogue of Microorganisms (GCM) 10K type strain sequencing project: providing services to taxonomists for standard genome sequencing and annotation.</title>
        <authorList>
            <consortium name="The Broad Institute Genomics Platform"/>
            <consortium name="The Broad Institute Genome Sequencing Center for Infectious Disease"/>
            <person name="Wu L."/>
            <person name="Ma J."/>
        </authorList>
    </citation>
    <scope>NUCLEOTIDE SEQUENCE [LARGE SCALE GENOMIC DNA]</scope>
    <source>
        <strain evidence="2">CGMCC 4.7330</strain>
    </source>
</reference>
<dbReference type="EMBL" id="JBHSAX010000033">
    <property type="protein sequence ID" value="MFC3966418.1"/>
    <property type="molecule type" value="Genomic_DNA"/>
</dbReference>
<name>A0ABV8E1T9_9NOCA</name>
<organism evidence="1 2">
    <name type="scientific">Nocardia jiangsuensis</name>
    <dbReference type="NCBI Taxonomy" id="1691563"/>
    <lineage>
        <taxon>Bacteria</taxon>
        <taxon>Bacillati</taxon>
        <taxon>Actinomycetota</taxon>
        <taxon>Actinomycetes</taxon>
        <taxon>Mycobacteriales</taxon>
        <taxon>Nocardiaceae</taxon>
        <taxon>Nocardia</taxon>
    </lineage>
</organism>
<protein>
    <submittedName>
        <fullName evidence="1">Uncharacterized protein</fullName>
    </submittedName>
</protein>
<evidence type="ECO:0000313" key="1">
    <source>
        <dbReference type="EMBL" id="MFC3966418.1"/>
    </source>
</evidence>
<gene>
    <name evidence="1" type="ORF">ACFO0B_30925</name>
</gene>
<accession>A0ABV8E1T9</accession>
<comment type="caution">
    <text evidence="1">The sequence shown here is derived from an EMBL/GenBank/DDBJ whole genome shotgun (WGS) entry which is preliminary data.</text>
</comment>
<sequence length="330" mass="35020">MQPPPIGDITGYLRATGWTSTGHWRGAEVWSRDEFDVLVPPAAELPDSAARLRELTRCVADAERRAPAAVWRDLGRVRFDVIGYRGAEPTESVPAGLRAIQAMRDLLALSAREALGADGSADALLDRARIAVGDELFGVDLILPADDGRRTVLRLLHNCTAARRAADTGAAPDGVPEPVCLAVADLAGTGRACPFELAFRWSPLNPRPHEVVTFPAGAGVRIHAAAVAESATVTTAESATAVVAGPVTGLFDDAEGERRLIRVRGVLELDGTPTGRRRTVPVRLRTETDYERALAAHRDGRSVRAEGAVTDGRTRGIAAAPGGFTVLDHT</sequence>